<proteinExistence type="predicted"/>
<organism evidence="2">
    <name type="scientific">marine sediment metagenome</name>
    <dbReference type="NCBI Taxonomy" id="412755"/>
    <lineage>
        <taxon>unclassified sequences</taxon>
        <taxon>metagenomes</taxon>
        <taxon>ecological metagenomes</taxon>
    </lineage>
</organism>
<accession>A0A0F8YF45</accession>
<dbReference type="AlphaFoldDB" id="A0A0F8YF45"/>
<evidence type="ECO:0000313" key="2">
    <source>
        <dbReference type="EMBL" id="KKK80042.1"/>
    </source>
</evidence>
<dbReference type="EMBL" id="LAZR01053759">
    <property type="protein sequence ID" value="KKK80042.1"/>
    <property type="molecule type" value="Genomic_DNA"/>
</dbReference>
<reference evidence="2" key="1">
    <citation type="journal article" date="2015" name="Nature">
        <title>Complex archaea that bridge the gap between prokaryotes and eukaryotes.</title>
        <authorList>
            <person name="Spang A."/>
            <person name="Saw J.H."/>
            <person name="Jorgensen S.L."/>
            <person name="Zaremba-Niedzwiedzka K."/>
            <person name="Martijn J."/>
            <person name="Lind A.E."/>
            <person name="van Eijk R."/>
            <person name="Schleper C."/>
            <person name="Guy L."/>
            <person name="Ettema T.J."/>
        </authorList>
    </citation>
    <scope>NUCLEOTIDE SEQUENCE</scope>
</reference>
<evidence type="ECO:0000256" key="1">
    <source>
        <dbReference type="SAM" id="MobiDB-lite"/>
    </source>
</evidence>
<comment type="caution">
    <text evidence="2">The sequence shown here is derived from an EMBL/GenBank/DDBJ whole genome shotgun (WGS) entry which is preliminary data.</text>
</comment>
<feature type="region of interest" description="Disordered" evidence="1">
    <location>
        <begin position="71"/>
        <end position="103"/>
    </location>
</feature>
<protein>
    <submittedName>
        <fullName evidence="2">Uncharacterized protein</fullName>
    </submittedName>
</protein>
<sequence>MSKIDEMIAARRAPGVVVRTQVRSAVVRDAAGRSTRTLYAGEVDTGEVERDMRNQAEYDGLDLNTAQIEVTEEHGQGVGKGNHKDPLKLPKPSYPKGRAIPKQ</sequence>
<name>A0A0F8YF45_9ZZZZ</name>
<gene>
    <name evidence="2" type="ORF">LCGC14_2827450</name>
</gene>